<evidence type="ECO:0000256" key="5">
    <source>
        <dbReference type="ARBA" id="ARBA00022576"/>
    </source>
</evidence>
<evidence type="ECO:0000313" key="14">
    <source>
        <dbReference type="Proteomes" id="UP000256970"/>
    </source>
</evidence>
<evidence type="ECO:0000256" key="1">
    <source>
        <dbReference type="ARBA" id="ARBA00001933"/>
    </source>
</evidence>
<evidence type="ECO:0000256" key="7">
    <source>
        <dbReference type="ARBA" id="ARBA00022679"/>
    </source>
</evidence>
<keyword evidence="7" id="KW-0808">Transferase</keyword>
<evidence type="ECO:0000313" key="13">
    <source>
        <dbReference type="EMBL" id="SZX76105.1"/>
    </source>
</evidence>
<dbReference type="CDD" id="cd00611">
    <property type="entry name" value="PSAT_like"/>
    <property type="match status" value="1"/>
</dbReference>
<dbReference type="InterPro" id="IPR015424">
    <property type="entry name" value="PyrdxlP-dep_Trfase"/>
</dbReference>
<dbReference type="STRING" id="3088.A0A383WER3"/>
<keyword evidence="5" id="KW-0032">Aminotransferase</keyword>
<dbReference type="PANTHER" id="PTHR43247:SF1">
    <property type="entry name" value="PHOSPHOSERINE AMINOTRANSFERASE"/>
    <property type="match status" value="1"/>
</dbReference>
<proteinExistence type="inferred from homology"/>
<dbReference type="Gene3D" id="3.90.1150.10">
    <property type="entry name" value="Aspartate Aminotransferase, domain 1"/>
    <property type="match status" value="1"/>
</dbReference>
<dbReference type="PIRSF" id="PIRSF000525">
    <property type="entry name" value="SerC"/>
    <property type="match status" value="1"/>
</dbReference>
<comment type="cofactor">
    <cofactor evidence="1">
        <name>pyridoxal 5'-phosphate</name>
        <dbReference type="ChEBI" id="CHEBI:597326"/>
    </cofactor>
</comment>
<dbReference type="InterPro" id="IPR022278">
    <property type="entry name" value="Pser_aminoTfrase"/>
</dbReference>
<keyword evidence="6" id="KW-0028">Amino-acid biosynthesis</keyword>
<evidence type="ECO:0000256" key="8">
    <source>
        <dbReference type="ARBA" id="ARBA00022898"/>
    </source>
</evidence>
<protein>
    <recommendedName>
        <fullName evidence="4">phosphoserine transaminase</fullName>
        <ecNumber evidence="4">2.6.1.52</ecNumber>
    </recommendedName>
</protein>
<dbReference type="SUPFAM" id="SSF53383">
    <property type="entry name" value="PLP-dependent transferases"/>
    <property type="match status" value="1"/>
</dbReference>
<evidence type="ECO:0000259" key="12">
    <source>
        <dbReference type="Pfam" id="PF00266"/>
    </source>
</evidence>
<dbReference type="GO" id="GO:0006564">
    <property type="term" value="P:L-serine biosynthetic process"/>
    <property type="evidence" value="ECO:0007669"/>
    <property type="project" value="UniProtKB-KW"/>
</dbReference>
<dbReference type="InterPro" id="IPR000192">
    <property type="entry name" value="Aminotrans_V_dom"/>
</dbReference>
<dbReference type="AlphaFoldDB" id="A0A383WER3"/>
<comment type="similarity">
    <text evidence="3">Belongs to the class-V pyridoxal-phosphate-dependent aminotransferase family. SerC subfamily.</text>
</comment>
<evidence type="ECO:0000256" key="3">
    <source>
        <dbReference type="ARBA" id="ARBA00006904"/>
    </source>
</evidence>
<dbReference type="GO" id="GO:0009570">
    <property type="term" value="C:chloroplast stroma"/>
    <property type="evidence" value="ECO:0007669"/>
    <property type="project" value="TreeGrafter"/>
</dbReference>
<keyword evidence="14" id="KW-1185">Reference proteome</keyword>
<dbReference type="NCBIfam" id="NF003764">
    <property type="entry name" value="PRK05355.1"/>
    <property type="match status" value="1"/>
</dbReference>
<reference evidence="13 14" key="1">
    <citation type="submission" date="2016-10" db="EMBL/GenBank/DDBJ databases">
        <authorList>
            <person name="Cai Z."/>
        </authorList>
    </citation>
    <scope>NUCLEOTIDE SEQUENCE [LARGE SCALE GENOMIC DNA]</scope>
</reference>
<evidence type="ECO:0000256" key="4">
    <source>
        <dbReference type="ARBA" id="ARBA00013030"/>
    </source>
</evidence>
<comment type="catalytic activity">
    <reaction evidence="11">
        <text>O-phospho-L-serine + 2-oxoglutarate = 3-phosphooxypyruvate + L-glutamate</text>
        <dbReference type="Rhea" id="RHEA:14329"/>
        <dbReference type="ChEBI" id="CHEBI:16810"/>
        <dbReference type="ChEBI" id="CHEBI:18110"/>
        <dbReference type="ChEBI" id="CHEBI:29985"/>
        <dbReference type="ChEBI" id="CHEBI:57524"/>
        <dbReference type="EC" id="2.6.1.52"/>
    </reaction>
</comment>
<dbReference type="Pfam" id="PF00266">
    <property type="entry name" value="Aminotran_5"/>
    <property type="match status" value="1"/>
</dbReference>
<comment type="pathway">
    <text evidence="2">Amino-acid biosynthesis; L-serine biosynthesis; L-serine from 3-phospho-D-glycerate: step 2/3.</text>
</comment>
<name>A0A383WER3_TETOB</name>
<evidence type="ECO:0000256" key="11">
    <source>
        <dbReference type="ARBA" id="ARBA00049007"/>
    </source>
</evidence>
<accession>A0A383WER3</accession>
<feature type="domain" description="Aminotransferase class V" evidence="12">
    <location>
        <begin position="7"/>
        <end position="351"/>
    </location>
</feature>
<dbReference type="FunFam" id="3.40.640.10:FF:000010">
    <property type="entry name" value="Phosphoserine aminotransferase"/>
    <property type="match status" value="1"/>
</dbReference>
<dbReference type="EMBL" id="FNXT01001248">
    <property type="protein sequence ID" value="SZX76105.1"/>
    <property type="molecule type" value="Genomic_DNA"/>
</dbReference>
<comment type="catalytic activity">
    <reaction evidence="10">
        <text>4-(phosphooxy)-L-threonine + 2-oxoglutarate = (R)-3-hydroxy-2-oxo-4-phosphooxybutanoate + L-glutamate</text>
        <dbReference type="Rhea" id="RHEA:16573"/>
        <dbReference type="ChEBI" id="CHEBI:16810"/>
        <dbReference type="ChEBI" id="CHEBI:29985"/>
        <dbReference type="ChEBI" id="CHEBI:58452"/>
        <dbReference type="ChEBI" id="CHEBI:58538"/>
        <dbReference type="EC" id="2.6.1.52"/>
    </reaction>
</comment>
<dbReference type="PANTHER" id="PTHR43247">
    <property type="entry name" value="PHOSPHOSERINE AMINOTRANSFERASE"/>
    <property type="match status" value="1"/>
</dbReference>
<gene>
    <name evidence="13" type="ORF">BQ4739_LOCUS16467</name>
</gene>
<dbReference type="Gene3D" id="3.40.640.10">
    <property type="entry name" value="Type I PLP-dependent aspartate aminotransferase-like (Major domain)"/>
    <property type="match status" value="1"/>
</dbReference>
<evidence type="ECO:0000256" key="10">
    <source>
        <dbReference type="ARBA" id="ARBA00047630"/>
    </source>
</evidence>
<dbReference type="FunFam" id="3.90.1150.10:FF:000006">
    <property type="entry name" value="Phosphoserine aminotransferase"/>
    <property type="match status" value="1"/>
</dbReference>
<dbReference type="GO" id="GO:0030170">
    <property type="term" value="F:pyridoxal phosphate binding"/>
    <property type="evidence" value="ECO:0007669"/>
    <property type="project" value="TreeGrafter"/>
</dbReference>
<dbReference type="NCBIfam" id="TIGR01364">
    <property type="entry name" value="serC_1"/>
    <property type="match status" value="1"/>
</dbReference>
<dbReference type="HAMAP" id="MF_00160">
    <property type="entry name" value="SerC_aminotrans_5"/>
    <property type="match status" value="1"/>
</dbReference>
<evidence type="ECO:0000256" key="9">
    <source>
        <dbReference type="ARBA" id="ARBA00023299"/>
    </source>
</evidence>
<dbReference type="InterPro" id="IPR015422">
    <property type="entry name" value="PyrdxlP-dep_Trfase_small"/>
</dbReference>
<sequence>MAAHGRVFNFSAGPAMLPLEVLEQTQRDTLNFNGSGMSVMEMSHRSKAFEGIIKQAEADLRTLLSIPDNYKVLFVQGGASTQFAAIPLNFTQEGDTVDYIVTGAWSKKAYEEAAKFGLNANVVAKGDNKSVPARDSWKLSPDAKYVHYCDNETIGGVEFQGAPDVGDVPLIADMSSNFLSKPVDVSKYAMIYAGAQKNVGPSGVVIAIVREDLLGKARPSCPTMLNYAIAAENGSMYNTPPCWPIYVCGLVFQHLLKLGGLAGARERNVKKAQLLYDTIAGSNGFYFSPVEESVRSKMNVPFTIPSKPELEKAFVAEATAAQLLELKGHRSVGGMRASIYNAMPHEGVEALTKFMTEFQAKNA</sequence>
<dbReference type="InterPro" id="IPR015421">
    <property type="entry name" value="PyrdxlP-dep_Trfase_major"/>
</dbReference>
<dbReference type="EC" id="2.6.1.52" evidence="4"/>
<dbReference type="Proteomes" id="UP000256970">
    <property type="component" value="Unassembled WGS sequence"/>
</dbReference>
<evidence type="ECO:0000256" key="2">
    <source>
        <dbReference type="ARBA" id="ARBA00005099"/>
    </source>
</evidence>
<dbReference type="UniPathway" id="UPA00135">
    <property type="reaction ID" value="UER00197"/>
</dbReference>
<keyword evidence="8" id="KW-0663">Pyridoxal phosphate</keyword>
<keyword evidence="9" id="KW-0718">Serine biosynthesis</keyword>
<dbReference type="GO" id="GO:0004648">
    <property type="term" value="F:O-phospho-L-serine:2-oxoglutarate aminotransferase activity"/>
    <property type="evidence" value="ECO:0007669"/>
    <property type="project" value="UniProtKB-EC"/>
</dbReference>
<evidence type="ECO:0000256" key="6">
    <source>
        <dbReference type="ARBA" id="ARBA00022605"/>
    </source>
</evidence>
<organism evidence="13 14">
    <name type="scientific">Tetradesmus obliquus</name>
    <name type="common">Green alga</name>
    <name type="synonym">Acutodesmus obliquus</name>
    <dbReference type="NCBI Taxonomy" id="3088"/>
    <lineage>
        <taxon>Eukaryota</taxon>
        <taxon>Viridiplantae</taxon>
        <taxon>Chlorophyta</taxon>
        <taxon>core chlorophytes</taxon>
        <taxon>Chlorophyceae</taxon>
        <taxon>CS clade</taxon>
        <taxon>Sphaeropleales</taxon>
        <taxon>Scenedesmaceae</taxon>
        <taxon>Tetradesmus</taxon>
    </lineage>
</organism>